<evidence type="ECO:0008006" key="4">
    <source>
        <dbReference type="Google" id="ProtNLM"/>
    </source>
</evidence>
<keyword evidence="1" id="KW-0732">Signal</keyword>
<dbReference type="EMBL" id="MUKV01000001">
    <property type="protein sequence ID" value="OQS44172.1"/>
    <property type="molecule type" value="Genomic_DNA"/>
</dbReference>
<comment type="caution">
    <text evidence="2">The sequence shown here is derived from an EMBL/GenBank/DDBJ whole genome shotgun (WGS) entry which is preliminary data.</text>
</comment>
<name>A0A1W0DBG4_9NEIS</name>
<protein>
    <recommendedName>
        <fullName evidence="4">Secreted protein</fullName>
    </recommendedName>
</protein>
<feature type="chain" id="PRO_5010700553" description="Secreted protein" evidence="1">
    <location>
        <begin position="22"/>
        <end position="68"/>
    </location>
</feature>
<organism evidence="2 3">
    <name type="scientific">Chromobacterium haemolyticum</name>
    <dbReference type="NCBI Taxonomy" id="394935"/>
    <lineage>
        <taxon>Bacteria</taxon>
        <taxon>Pseudomonadati</taxon>
        <taxon>Pseudomonadota</taxon>
        <taxon>Betaproteobacteria</taxon>
        <taxon>Neisseriales</taxon>
        <taxon>Chromobacteriaceae</taxon>
        <taxon>Chromobacterium</taxon>
    </lineage>
</organism>
<evidence type="ECO:0000256" key="1">
    <source>
        <dbReference type="SAM" id="SignalP"/>
    </source>
</evidence>
<sequence length="68" mass="7678">MTFRKIALLAVGLSVSWMAFASMAPWYRWESKFDGQLVCSQFSYGPGWVLFNNIPYKDAGCRIPGRPG</sequence>
<reference evidence="2 3" key="1">
    <citation type="submission" date="2017-02" db="EMBL/GenBank/DDBJ databases">
        <title>Chromobacterium haemolyticum H5244.</title>
        <authorList>
            <person name="Gulvik C.A."/>
        </authorList>
    </citation>
    <scope>NUCLEOTIDE SEQUENCE [LARGE SCALE GENOMIC DNA]</scope>
    <source>
        <strain evidence="2 3">H5244</strain>
    </source>
</reference>
<evidence type="ECO:0000313" key="3">
    <source>
        <dbReference type="Proteomes" id="UP000192721"/>
    </source>
</evidence>
<accession>A0A1W0DBG4</accession>
<proteinExistence type="predicted"/>
<evidence type="ECO:0000313" key="2">
    <source>
        <dbReference type="EMBL" id="OQS44172.1"/>
    </source>
</evidence>
<dbReference type="Proteomes" id="UP000192721">
    <property type="component" value="Unassembled WGS sequence"/>
</dbReference>
<gene>
    <name evidence="2" type="ORF">B0T45_00810</name>
</gene>
<feature type="signal peptide" evidence="1">
    <location>
        <begin position="1"/>
        <end position="21"/>
    </location>
</feature>
<dbReference type="AlphaFoldDB" id="A0A1W0DBG4"/>